<name>A0A8S5QW24_9CAUD</name>
<protein>
    <submittedName>
        <fullName evidence="1">Virulence protein</fullName>
    </submittedName>
</protein>
<sequence>MNTSPQKSHFLFYAGLDGKIKIQVIVQDETVWASQQAIAEIFETSKQSISYHLKNIFESKELEINSVVKEILTTECVGKSDILPPFLGRFFVTCLRKANNSFIIACNLTQGKHHEHQLQYPHGRKPKRTRFPYYRKLWLNPRPSSQAVFKPNCRHPSLAAITCL</sequence>
<accession>A0A8S5QW24</accession>
<evidence type="ECO:0000313" key="1">
    <source>
        <dbReference type="EMBL" id="DAE23256.1"/>
    </source>
</evidence>
<dbReference type="PANTHER" id="PTHR35810">
    <property type="entry name" value="CYTOPLASMIC PROTEIN-RELATED"/>
    <property type="match status" value="1"/>
</dbReference>
<organism evidence="1">
    <name type="scientific">Myoviridae sp. ctTK08</name>
    <dbReference type="NCBI Taxonomy" id="2826656"/>
    <lineage>
        <taxon>Viruses</taxon>
        <taxon>Duplodnaviria</taxon>
        <taxon>Heunggongvirae</taxon>
        <taxon>Uroviricota</taxon>
        <taxon>Caudoviricetes</taxon>
    </lineage>
</organism>
<dbReference type="EMBL" id="BK015751">
    <property type="protein sequence ID" value="DAE23256.1"/>
    <property type="molecule type" value="Genomic_DNA"/>
</dbReference>
<reference evidence="1" key="1">
    <citation type="journal article" date="2021" name="Proc. Natl. Acad. Sci. U.S.A.">
        <title>A Catalog of Tens of Thousands of Viruses from Human Metagenomes Reveals Hidden Associations with Chronic Diseases.</title>
        <authorList>
            <person name="Tisza M.J."/>
            <person name="Buck C.B."/>
        </authorList>
    </citation>
    <scope>NUCLEOTIDE SEQUENCE</scope>
    <source>
        <strain evidence="1">CtTK08</strain>
    </source>
</reference>
<proteinExistence type="predicted"/>
<dbReference type="PANTHER" id="PTHR35810:SF1">
    <property type="entry name" value="CYTOPLASMIC PROTEIN"/>
    <property type="match status" value="1"/>
</dbReference>